<feature type="region of interest" description="Disordered" evidence="1">
    <location>
        <begin position="758"/>
        <end position="906"/>
    </location>
</feature>
<dbReference type="InterPro" id="IPR036871">
    <property type="entry name" value="PX_dom_sf"/>
</dbReference>
<feature type="region of interest" description="Disordered" evidence="1">
    <location>
        <begin position="1366"/>
        <end position="1396"/>
    </location>
</feature>
<dbReference type="InterPro" id="IPR036273">
    <property type="entry name" value="CRAL/TRIO_N_dom_sf"/>
</dbReference>
<dbReference type="CDD" id="cd06093">
    <property type="entry name" value="PX_domain"/>
    <property type="match status" value="1"/>
</dbReference>
<feature type="compositionally biased region" description="Low complexity" evidence="1">
    <location>
        <begin position="850"/>
        <end position="869"/>
    </location>
</feature>
<dbReference type="Pfam" id="PF00650">
    <property type="entry name" value="CRAL_TRIO"/>
    <property type="match status" value="1"/>
</dbReference>
<feature type="region of interest" description="Disordered" evidence="1">
    <location>
        <begin position="299"/>
        <end position="361"/>
    </location>
</feature>
<protein>
    <recommendedName>
        <fullName evidence="2">CRAL-TRIO domain-containing protein</fullName>
    </recommendedName>
</protein>
<dbReference type="Gene3D" id="3.40.525.10">
    <property type="entry name" value="CRAL-TRIO lipid binding domain"/>
    <property type="match status" value="1"/>
</dbReference>
<dbReference type="EMBL" id="FN649760">
    <property type="protein sequence ID" value="CBN79393.1"/>
    <property type="molecule type" value="Genomic_DNA"/>
</dbReference>
<dbReference type="InterPro" id="IPR045096">
    <property type="entry name" value="EDR2-like"/>
</dbReference>
<dbReference type="InterPro" id="IPR001251">
    <property type="entry name" value="CRAL-TRIO_dom"/>
</dbReference>
<organism evidence="3 4">
    <name type="scientific">Ectocarpus siliculosus</name>
    <name type="common">Brown alga</name>
    <name type="synonym">Conferva siliculosa</name>
    <dbReference type="NCBI Taxonomy" id="2880"/>
    <lineage>
        <taxon>Eukaryota</taxon>
        <taxon>Sar</taxon>
        <taxon>Stramenopiles</taxon>
        <taxon>Ochrophyta</taxon>
        <taxon>PX clade</taxon>
        <taxon>Phaeophyceae</taxon>
        <taxon>Ectocarpales</taxon>
        <taxon>Ectocarpaceae</taxon>
        <taxon>Ectocarpus</taxon>
    </lineage>
</organism>
<reference evidence="3 4" key="1">
    <citation type="journal article" date="2010" name="Nature">
        <title>The Ectocarpus genome and the independent evolution of multicellularity in brown algae.</title>
        <authorList>
            <person name="Cock J.M."/>
            <person name="Sterck L."/>
            <person name="Rouze P."/>
            <person name="Scornet D."/>
            <person name="Allen A.E."/>
            <person name="Amoutzias G."/>
            <person name="Anthouard V."/>
            <person name="Artiguenave F."/>
            <person name="Aury J.M."/>
            <person name="Badger J.H."/>
            <person name="Beszteri B."/>
            <person name="Billiau K."/>
            <person name="Bonnet E."/>
            <person name="Bothwell J.H."/>
            <person name="Bowler C."/>
            <person name="Boyen C."/>
            <person name="Brownlee C."/>
            <person name="Carrano C.J."/>
            <person name="Charrier B."/>
            <person name="Cho G.Y."/>
            <person name="Coelho S.M."/>
            <person name="Collen J."/>
            <person name="Corre E."/>
            <person name="Da Silva C."/>
            <person name="Delage L."/>
            <person name="Delaroque N."/>
            <person name="Dittami S.M."/>
            <person name="Doulbeau S."/>
            <person name="Elias M."/>
            <person name="Farnham G."/>
            <person name="Gachon C.M."/>
            <person name="Gschloessl B."/>
            <person name="Heesch S."/>
            <person name="Jabbari K."/>
            <person name="Jubin C."/>
            <person name="Kawai H."/>
            <person name="Kimura K."/>
            <person name="Kloareg B."/>
            <person name="Kupper F.C."/>
            <person name="Lang D."/>
            <person name="Le Bail A."/>
            <person name="Leblanc C."/>
            <person name="Lerouge P."/>
            <person name="Lohr M."/>
            <person name="Lopez P.J."/>
            <person name="Martens C."/>
            <person name="Maumus F."/>
            <person name="Michel G."/>
            <person name="Miranda-Saavedra D."/>
            <person name="Morales J."/>
            <person name="Moreau H."/>
            <person name="Motomura T."/>
            <person name="Nagasato C."/>
            <person name="Napoli C.A."/>
            <person name="Nelson D.R."/>
            <person name="Nyvall-Collen P."/>
            <person name="Peters A.F."/>
            <person name="Pommier C."/>
            <person name="Potin P."/>
            <person name="Poulain J."/>
            <person name="Quesneville H."/>
            <person name="Read B."/>
            <person name="Rensing S.A."/>
            <person name="Ritter A."/>
            <person name="Rousvoal S."/>
            <person name="Samanta M."/>
            <person name="Samson G."/>
            <person name="Schroeder D.C."/>
            <person name="Segurens B."/>
            <person name="Strittmatter M."/>
            <person name="Tonon T."/>
            <person name="Tregear J.W."/>
            <person name="Valentin K."/>
            <person name="von Dassow P."/>
            <person name="Yamagishi T."/>
            <person name="Van de Peer Y."/>
            <person name="Wincker P."/>
        </authorList>
    </citation>
    <scope>NUCLEOTIDE SEQUENCE [LARGE SCALE GENOMIC DNA]</scope>
    <source>
        <strain evidence="4">Ec32 / CCAP1310/4</strain>
    </source>
</reference>
<dbReference type="Pfam" id="PF07059">
    <property type="entry name" value="EDR2_C"/>
    <property type="match status" value="3"/>
</dbReference>
<accession>D8LI57</accession>
<dbReference type="PROSITE" id="PS50191">
    <property type="entry name" value="CRAL_TRIO"/>
    <property type="match status" value="1"/>
</dbReference>
<evidence type="ECO:0000313" key="3">
    <source>
        <dbReference type="EMBL" id="CBN79393.1"/>
    </source>
</evidence>
<feature type="compositionally biased region" description="Basic and acidic residues" evidence="1">
    <location>
        <begin position="758"/>
        <end position="769"/>
    </location>
</feature>
<feature type="compositionally biased region" description="Gly residues" evidence="1">
    <location>
        <begin position="813"/>
        <end position="826"/>
    </location>
</feature>
<feature type="compositionally biased region" description="Acidic residues" evidence="1">
    <location>
        <begin position="1512"/>
        <end position="1532"/>
    </location>
</feature>
<feature type="compositionally biased region" description="Low complexity" evidence="1">
    <location>
        <begin position="708"/>
        <end position="718"/>
    </location>
</feature>
<dbReference type="SMART" id="SM00516">
    <property type="entry name" value="SEC14"/>
    <property type="match status" value="1"/>
</dbReference>
<evidence type="ECO:0000256" key="1">
    <source>
        <dbReference type="SAM" id="MobiDB-lite"/>
    </source>
</evidence>
<dbReference type="Gene3D" id="1.10.8.20">
    <property type="entry name" value="N-terminal domain of phosphatidylinositol transfer protein sec14p"/>
    <property type="match status" value="1"/>
</dbReference>
<keyword evidence="4" id="KW-1185">Reference proteome</keyword>
<dbReference type="CDD" id="cd00170">
    <property type="entry name" value="SEC14"/>
    <property type="match status" value="1"/>
</dbReference>
<dbReference type="InterPro" id="IPR009769">
    <property type="entry name" value="EDR2_C"/>
</dbReference>
<dbReference type="SUPFAM" id="SSF64268">
    <property type="entry name" value="PX domain"/>
    <property type="match status" value="1"/>
</dbReference>
<feature type="compositionally biased region" description="Basic and acidic residues" evidence="1">
    <location>
        <begin position="893"/>
        <end position="906"/>
    </location>
</feature>
<dbReference type="InParanoid" id="D8LI57"/>
<feature type="region of interest" description="Disordered" evidence="1">
    <location>
        <begin position="1506"/>
        <end position="1585"/>
    </location>
</feature>
<feature type="compositionally biased region" description="Low complexity" evidence="1">
    <location>
        <begin position="777"/>
        <end position="810"/>
    </location>
</feature>
<dbReference type="Proteomes" id="UP000002630">
    <property type="component" value="Unassembled WGS sequence"/>
</dbReference>
<dbReference type="PANTHER" id="PTHR12136">
    <property type="entry name" value="ENHANCED DISEASE RESISTANCE-RELATED"/>
    <property type="match status" value="1"/>
</dbReference>
<dbReference type="SUPFAM" id="SSF46938">
    <property type="entry name" value="CRAL/TRIO N-terminal domain"/>
    <property type="match status" value="1"/>
</dbReference>
<evidence type="ECO:0000259" key="2">
    <source>
        <dbReference type="PROSITE" id="PS50191"/>
    </source>
</evidence>
<feature type="compositionally biased region" description="Acidic residues" evidence="1">
    <location>
        <begin position="724"/>
        <end position="734"/>
    </location>
</feature>
<dbReference type="eggNOG" id="KOG1471">
    <property type="taxonomic scope" value="Eukaryota"/>
</dbReference>
<dbReference type="GO" id="GO:0035091">
    <property type="term" value="F:phosphatidylinositol binding"/>
    <property type="evidence" value="ECO:0007669"/>
    <property type="project" value="InterPro"/>
</dbReference>
<feature type="region of interest" description="Disordered" evidence="1">
    <location>
        <begin position="1019"/>
        <end position="1059"/>
    </location>
</feature>
<evidence type="ECO:0000313" key="4">
    <source>
        <dbReference type="Proteomes" id="UP000002630"/>
    </source>
</evidence>
<dbReference type="PANTHER" id="PTHR12136:SF41">
    <property type="entry name" value="PLECKSTRIN HOMOLOGY (PH) AND LIPID-BINDING START DOMAINS-CONTAINING PROTEIN"/>
    <property type="match status" value="1"/>
</dbReference>
<feature type="region of interest" description="Disordered" evidence="1">
    <location>
        <begin position="708"/>
        <end position="737"/>
    </location>
</feature>
<feature type="compositionally biased region" description="Gly residues" evidence="1">
    <location>
        <begin position="1387"/>
        <end position="1396"/>
    </location>
</feature>
<gene>
    <name evidence="3" type="ORF">Esi_0202_0035</name>
</gene>
<dbReference type="Gene3D" id="3.30.1520.10">
    <property type="entry name" value="Phox-like domain"/>
    <property type="match status" value="1"/>
</dbReference>
<proteinExistence type="predicted"/>
<name>D8LI57_ECTSI</name>
<feature type="compositionally biased region" description="Gly residues" evidence="1">
    <location>
        <begin position="837"/>
        <end position="849"/>
    </location>
</feature>
<sequence length="1862" mass="195260">MPATPLFHPKNESSKGTGRLGRLTKREAASLASLKQLARKQGLSLGLVRGPGEQNDVCLLRFLRAQRFEEKRALASLVSCVEWGASVGLSGLRGHPGGGAAEGQEGSAPSPLPAAEGLVCLGSGFDRLGRPLVVVRLGGLTHSLVEACGKKALLRYFIWSVERVLERVASSMLSTQFIIEGSTVVCDARGWDQDNASDSVLSLLQDAAAIGLSRYPERLGQLFVVNVPAADRASGGSTGGGGGGLMLAARALGLGAALEAGKLRVLPGELPKWAPELLKAIPPEHLPVEYGGTAPALPRWPVLPQPSTADAAPVGRPAGATSPLAGIRAVPGAPDPCSAGTGAKRGSGSPDRGNGNRATAGSGVLQPLLSLANGGARPGRTSYTIGGVDAIALLLILWALHRESPRLGETAMLGLAVALLARECVGGAATLPSANRRVPLLHDPRALVAAAAAAVGAAASRSSNVAGTGVVAEGEGFQGGGVSGPRDGDGGWEGVSLLGGEVEVVRVVGRGKSGFDRFCVRVVEVASQSQRQAGVVGATAPTSRREWVAWRRLTEFVALRVSLMEAGCPAAEGGDRDTRMWQLPPAVPFGLLMQRLEAWLRRLLRDPEAVKREELRRFLLDAPRTTTAENVAAAATTTTTTAAASSSLPACQDPAIATNAAGTAAAAGAAASGAANSNATSRRRTAPTVLSTVHEPLSPISAAAAAAPAGSGGLLCPEAGGGPAEEEVGGGDDSAEARVIPSLRPELKTMFRDPGECHALRVPKHEHNQWLRRANRASATTSSSSSSSSSAQFVSPASTTTSPTLSRPPSNEGMGGAAAGGGGGRGARPPPWAAAGSDGGGADVSGNGAGTSPTFPVTPPGTVTGARVVSPRGDYSANGKHAGTPSSSSSSARRKDGASSPRRREALKRFVSLVKRKGGSKRGHRPYASGFKLLHVDVFQVPPGNHLHRVDHIVGRAGGRAQARVKDLTSQPGGFKFLFVVNLQLPRSFTKNTSAASVVLYWGVPAECLGGAGASPLDFSRCTPPPQPPRSPRRSASLASQGAATPISPSPPSSPPLPPAAFERDLLMRYIDLPFHRMGSNGSGFVSHEQAAVAGGERARGVPGFSADDEDESESGVFPDKDFRNMSLKVVTSVVEGRWTVRKAVDDGNAQVLSRKLNQRYFRGSLYMETDVEVGSSVAAESVVGVCLTEPCVLDVGFFLEGGHRVLGCVRVSDLRLKVAEPLLAPDSVATPPPPPVREFQDTWEDNGESHGFRVRGPGYLSGGGKVAAGTPFGKLVRADLYKMEAGIDRMDNIGSVGRSAKVVRRLAKKGQFLVIVNLQVPGNPPLSMVLYYAVPVPPGGVPEEGAGGKTTAFLDLFRRFVDLGPKHNSDEGDGSVSEYDEEGEGIGDAGGGGRLPGDDLRNMRFKLFPAILEGPWIVRKAVGSKPTLIAQKLTCRYFRTRSYFEVDIDIGSSVVAYNTVSLAIGYAKSLCVDMGFCIQGETDDEFPEVLLGVVRLKKMDVLLADNLGANEDPEDDDSSEDEEEDEEDEFDQQLNPLGGTGEGEDDQQGGQKEAIPVEGSAVAEQQHQAGATEAPPPARRRSSGTAMDAAVFVVPPGGGAQGGDPITSPGLEGVFIDSGHMHGLRVRGSSYLRDRRKISAGPSFGTLVRADLFRVDGAKHHLFRVDHICAHGRMKDRVAFFQSGPNPPFLFIVNIQMPGDRAHSVVLCWGMRLKEAMEADKAGRLSPEDSNFLRLFTRYISLDLEGGLPLNDIRNRRLKLFPKVLEGPWVVRKAVGKPCVIGKKLTARYFRRPGYFEVDIDVGSSTLASNATHLAGGYAKNLVLDLAFALQGESEDELPERLIGSARIVRPDLGRAEPLDW</sequence>
<dbReference type="SUPFAM" id="SSF52087">
    <property type="entry name" value="CRAL/TRIO domain"/>
    <property type="match status" value="2"/>
</dbReference>
<feature type="compositionally biased region" description="Pro residues" evidence="1">
    <location>
        <begin position="1048"/>
        <end position="1059"/>
    </location>
</feature>
<feature type="domain" description="CRAL-TRIO" evidence="2">
    <location>
        <begin position="108"/>
        <end position="298"/>
    </location>
</feature>
<dbReference type="InterPro" id="IPR036865">
    <property type="entry name" value="CRAL-TRIO_dom_sf"/>
</dbReference>
<dbReference type="OrthoDB" id="9970435at2759"/>
<feature type="region of interest" description="Disordered" evidence="1">
    <location>
        <begin position="1098"/>
        <end position="1119"/>
    </location>
</feature>